<evidence type="ECO:0000256" key="2">
    <source>
        <dbReference type="ARBA" id="ARBA00022695"/>
    </source>
</evidence>
<dbReference type="InterPro" id="IPR050385">
    <property type="entry name" value="Archaeal_FAD_synthase"/>
</dbReference>
<sequence>MKKQTRIMVDMSTTLFHHGHVRLLKAAANLGYVVVALTTDEEIVISKGYHPELCYSQRKEILEAIRYVDEVVPSNWLINEAFLDQHNIQLLVHGEDNCNPIAPERLVLLPRTKGISSDHIREVIRKSSKP</sequence>
<dbReference type="Gene3D" id="3.40.50.620">
    <property type="entry name" value="HUPs"/>
    <property type="match status" value="1"/>
</dbReference>
<dbReference type="PANTHER" id="PTHR43793:SF1">
    <property type="entry name" value="FAD SYNTHASE"/>
    <property type="match status" value="1"/>
</dbReference>
<dbReference type="EMBL" id="NVVJ01000009">
    <property type="protein sequence ID" value="PCJ26890.1"/>
    <property type="molecule type" value="Genomic_DNA"/>
</dbReference>
<dbReference type="Proteomes" id="UP000218327">
    <property type="component" value="Unassembled WGS sequence"/>
</dbReference>
<evidence type="ECO:0000313" key="4">
    <source>
        <dbReference type="EMBL" id="PCJ26890.1"/>
    </source>
</evidence>
<dbReference type="InterPro" id="IPR004821">
    <property type="entry name" value="Cyt_trans-like"/>
</dbReference>
<organism evidence="4 5">
    <name type="scientific">SAR86 cluster bacterium</name>
    <dbReference type="NCBI Taxonomy" id="2030880"/>
    <lineage>
        <taxon>Bacteria</taxon>
        <taxon>Pseudomonadati</taxon>
        <taxon>Pseudomonadota</taxon>
        <taxon>Gammaproteobacteria</taxon>
        <taxon>SAR86 cluster</taxon>
    </lineage>
</organism>
<name>A0A2A5B6A0_9GAMM</name>
<evidence type="ECO:0000256" key="1">
    <source>
        <dbReference type="ARBA" id="ARBA00022679"/>
    </source>
</evidence>
<keyword evidence="1 4" id="KW-0808">Transferase</keyword>
<feature type="domain" description="Cytidyltransferase-like" evidence="3">
    <location>
        <begin position="15"/>
        <end position="103"/>
    </location>
</feature>
<comment type="caution">
    <text evidence="4">The sequence shown here is derived from an EMBL/GenBank/DDBJ whole genome shotgun (WGS) entry which is preliminary data.</text>
</comment>
<dbReference type="InterPro" id="IPR014729">
    <property type="entry name" value="Rossmann-like_a/b/a_fold"/>
</dbReference>
<proteinExistence type="predicted"/>
<dbReference type="Pfam" id="PF01467">
    <property type="entry name" value="CTP_transf_like"/>
    <property type="match status" value="1"/>
</dbReference>
<dbReference type="NCBIfam" id="TIGR00125">
    <property type="entry name" value="cyt_tran_rel"/>
    <property type="match status" value="1"/>
</dbReference>
<keyword evidence="2" id="KW-0548">Nucleotidyltransferase</keyword>
<protein>
    <submittedName>
        <fullName evidence="4">Cytidyltransferase</fullName>
    </submittedName>
</protein>
<evidence type="ECO:0000259" key="3">
    <source>
        <dbReference type="Pfam" id="PF01467"/>
    </source>
</evidence>
<evidence type="ECO:0000313" key="5">
    <source>
        <dbReference type="Proteomes" id="UP000218327"/>
    </source>
</evidence>
<dbReference type="GO" id="GO:0016779">
    <property type="term" value="F:nucleotidyltransferase activity"/>
    <property type="evidence" value="ECO:0007669"/>
    <property type="project" value="UniProtKB-KW"/>
</dbReference>
<accession>A0A2A5B6A0</accession>
<gene>
    <name evidence="4" type="ORF">COA96_04480</name>
</gene>
<reference evidence="5" key="1">
    <citation type="submission" date="2017-08" db="EMBL/GenBank/DDBJ databases">
        <title>A dynamic microbial community with high functional redundancy inhabits the cold, oxic subseafloor aquifer.</title>
        <authorList>
            <person name="Tully B.J."/>
            <person name="Wheat C.G."/>
            <person name="Glazer B.T."/>
            <person name="Huber J.A."/>
        </authorList>
    </citation>
    <scope>NUCLEOTIDE SEQUENCE [LARGE SCALE GENOMIC DNA]</scope>
</reference>
<dbReference type="PANTHER" id="PTHR43793">
    <property type="entry name" value="FAD SYNTHASE"/>
    <property type="match status" value="1"/>
</dbReference>
<dbReference type="AlphaFoldDB" id="A0A2A5B6A0"/>
<dbReference type="SUPFAM" id="SSF52374">
    <property type="entry name" value="Nucleotidylyl transferase"/>
    <property type="match status" value="1"/>
</dbReference>